<comment type="caution">
    <text evidence="1">The sequence shown here is derived from an EMBL/GenBank/DDBJ whole genome shotgun (WGS) entry which is preliminary data.</text>
</comment>
<dbReference type="EMBL" id="AOKF01001047">
    <property type="protein sequence ID" value="EPN63188.1"/>
    <property type="molecule type" value="Genomic_DNA"/>
</dbReference>
<keyword evidence="1" id="KW-0031">Aminopeptidase</keyword>
<dbReference type="GO" id="GO:0004177">
    <property type="term" value="F:aminopeptidase activity"/>
    <property type="evidence" value="ECO:0007669"/>
    <property type="project" value="UniProtKB-KW"/>
</dbReference>
<dbReference type="AlphaFoldDB" id="A0A656JZR8"/>
<evidence type="ECO:0000313" key="1">
    <source>
        <dbReference type="EMBL" id="EPN63188.1"/>
    </source>
</evidence>
<dbReference type="Proteomes" id="UP000018849">
    <property type="component" value="Unassembled WGS sequence"/>
</dbReference>
<evidence type="ECO:0000313" key="2">
    <source>
        <dbReference type="Proteomes" id="UP000018849"/>
    </source>
</evidence>
<sequence length="22" mass="2420">GSHDLEHLVKVLGAFYASHELP</sequence>
<keyword evidence="1" id="KW-0378">Hydrolase</keyword>
<proteinExistence type="predicted"/>
<feature type="non-terminal residue" evidence="1">
    <location>
        <position position="1"/>
    </location>
</feature>
<keyword evidence="1" id="KW-0645">Protease</keyword>
<organism evidence="1 2">
    <name type="scientific">Pseudomonas syringae pv. actinidiae ICMP 19096</name>
    <dbReference type="NCBI Taxonomy" id="1194405"/>
    <lineage>
        <taxon>Bacteria</taxon>
        <taxon>Pseudomonadati</taxon>
        <taxon>Pseudomonadota</taxon>
        <taxon>Gammaproteobacteria</taxon>
        <taxon>Pseudomonadales</taxon>
        <taxon>Pseudomonadaceae</taxon>
        <taxon>Pseudomonas</taxon>
        <taxon>Pseudomonas syringae</taxon>
    </lineage>
</organism>
<accession>A0A656JZR8</accession>
<protein>
    <submittedName>
        <fullName evidence="1">Aspartyl aminopeptidase</fullName>
    </submittedName>
</protein>
<reference evidence="1 2" key="1">
    <citation type="journal article" date="2013" name="PLoS Pathog.">
        <title>Genomic analysis of the Kiwifruit pathogen Pseudomonas syringae pv. actinidiae provides insight into the origins of an emergent plant disease.</title>
        <authorList>
            <person name="McCann H.C."/>
            <person name="Rikkerink E.H."/>
            <person name="Bertels F."/>
            <person name="Fiers M."/>
            <person name="Lu A."/>
            <person name="Rees-George J."/>
            <person name="Andersen M.T."/>
            <person name="Gleave A.P."/>
            <person name="Haubold B."/>
            <person name="Wohlers M.W."/>
            <person name="Guttman D.S."/>
            <person name="Wang P.W."/>
            <person name="Straub C."/>
            <person name="Vanneste J.L."/>
            <person name="Rainey P.B."/>
            <person name="Templeton M.D."/>
        </authorList>
    </citation>
    <scope>NUCLEOTIDE SEQUENCE [LARGE SCALE GENOMIC DNA]</scope>
    <source>
        <strain evidence="1 2">ICMP 19096</strain>
    </source>
</reference>
<gene>
    <name evidence="1" type="ORF">A245_12478</name>
</gene>
<name>A0A656JZR8_PSESF</name>